<feature type="region of interest" description="Disordered" evidence="3">
    <location>
        <begin position="1"/>
        <end position="22"/>
    </location>
</feature>
<keyword evidence="6" id="KW-1185">Reference proteome</keyword>
<dbReference type="Pfam" id="PF00076">
    <property type="entry name" value="RRM_1"/>
    <property type="match status" value="3"/>
</dbReference>
<feature type="compositionally biased region" description="Basic and acidic residues" evidence="3">
    <location>
        <begin position="235"/>
        <end position="255"/>
    </location>
</feature>
<evidence type="ECO:0000259" key="4">
    <source>
        <dbReference type="PROSITE" id="PS50102"/>
    </source>
</evidence>
<feature type="region of interest" description="Disordered" evidence="3">
    <location>
        <begin position="560"/>
        <end position="581"/>
    </location>
</feature>
<reference evidence="5" key="1">
    <citation type="submission" date="2024-02" db="EMBL/GenBank/DDBJ databases">
        <authorList>
            <consortium name="ELIXIR-Norway"/>
            <consortium name="Elixir Norway"/>
        </authorList>
    </citation>
    <scope>NUCLEOTIDE SEQUENCE</scope>
</reference>
<feature type="compositionally biased region" description="Basic residues" evidence="3">
    <location>
        <begin position="1"/>
        <end position="13"/>
    </location>
</feature>
<dbReference type="SMART" id="SM00360">
    <property type="entry name" value="RRM"/>
    <property type="match status" value="3"/>
</dbReference>
<dbReference type="Gene3D" id="3.30.70.330">
    <property type="match status" value="3"/>
</dbReference>
<dbReference type="EMBL" id="OZ020107">
    <property type="protein sequence ID" value="CAK9259503.1"/>
    <property type="molecule type" value="Genomic_DNA"/>
</dbReference>
<evidence type="ECO:0000256" key="1">
    <source>
        <dbReference type="ARBA" id="ARBA00022884"/>
    </source>
</evidence>
<evidence type="ECO:0000256" key="2">
    <source>
        <dbReference type="PROSITE-ProRule" id="PRU00176"/>
    </source>
</evidence>
<evidence type="ECO:0000313" key="6">
    <source>
        <dbReference type="Proteomes" id="UP001497444"/>
    </source>
</evidence>
<evidence type="ECO:0000256" key="3">
    <source>
        <dbReference type="SAM" id="MobiDB-lite"/>
    </source>
</evidence>
<protein>
    <recommendedName>
        <fullName evidence="4">RRM domain-containing protein</fullName>
    </recommendedName>
</protein>
<organism evidence="5 6">
    <name type="scientific">Sphagnum jensenii</name>
    <dbReference type="NCBI Taxonomy" id="128206"/>
    <lineage>
        <taxon>Eukaryota</taxon>
        <taxon>Viridiplantae</taxon>
        <taxon>Streptophyta</taxon>
        <taxon>Embryophyta</taxon>
        <taxon>Bryophyta</taxon>
        <taxon>Sphagnophytina</taxon>
        <taxon>Sphagnopsida</taxon>
        <taxon>Sphagnales</taxon>
        <taxon>Sphagnaceae</taxon>
        <taxon>Sphagnum</taxon>
    </lineage>
</organism>
<name>A0ABP0VYB7_9BRYO</name>
<accession>A0ABP0VYB7</accession>
<dbReference type="SUPFAM" id="SSF54928">
    <property type="entry name" value="RNA-binding domain, RBD"/>
    <property type="match status" value="2"/>
</dbReference>
<dbReference type="PROSITE" id="PS50102">
    <property type="entry name" value="RRM"/>
    <property type="match status" value="3"/>
</dbReference>
<evidence type="ECO:0000313" key="5">
    <source>
        <dbReference type="EMBL" id="CAK9259503.1"/>
    </source>
</evidence>
<dbReference type="InterPro" id="IPR035979">
    <property type="entry name" value="RBD_domain_sf"/>
</dbReference>
<dbReference type="CDD" id="cd00590">
    <property type="entry name" value="RRM_SF"/>
    <property type="match status" value="2"/>
</dbReference>
<feature type="region of interest" description="Disordered" evidence="3">
    <location>
        <begin position="233"/>
        <end position="272"/>
    </location>
</feature>
<sequence>MARGTARRGRGRGGRGGGRGRGGAAAAAVAAAAVSSVTQVPNGEAEIEQSRVVGEVEVSSQSDLVVESEVAVGVLEEEATKTLLVSAEVEEKMEYLNNNNNGMEGKALNLNSSTVVAFEDVFVLGNQERVDAVIIATEEEEEEELVSDFHEVQQGIQQQQQQQIATNSVPNEAGNMEEVELEAEEEKKNHELDESSIPASSKIEGALEQPLEQPLGQPDKEFVGGVADLIGDAIGEDKDGEDKNGEANDGGKDIGGEGGEFDAEAQHSLPVSERRKHKRLEVFVGGLDKDTTEEDLKRLFQQVGDVVEVRLMRNSQTGKNKGYAFIRYATTAMAKRAAEELQHIEINGRPCGVLPSEENDTLFLGNISKSWKKEMVLDALRDMGINNIEELTLMEDPQLEGVNRGFSFIEFSTHKEALKAFRRLQQTDATFGTDRSAKVAWAQPLNEPDEETMSQVKSVFVDGMPPAWDEEKVREHFGKFGEIDRIVLARNMSAAKRKDFGFVNYVEREAAMACIDAISNSGIVDGEIKIKMKVMLAKPQVKSKPAKGGVRGGYPLGFKGDHRVGSVPAQPGRGGGGGRGGMHDGMHDERRGYNSFRAAHGRGSLPTQSETYAERYDRVQGGRGYVGGGYGGRREYDYMVSGGGDIGGGGVGVGHSGRDHIPAALVYGGHDRPLHERYGGSVRDYEGPGIKRSYSAMEEEAKNFESQRGIPRARLEAPEPVPSQSVGVGQFGGATMYADASRFVRLQPCLLLVSKGASVGRLPDQQQYTPYAVPQAVSVGHGVGQPQYLPLQHVSSQQLSTQHVSSQHVSTQQASMSGMMVGGQQHMPSPQASIPGSSIGGQVEGGTPYSIYDAAPQPTVGLQTTAPQHQATHNFATGYAPTSYGYATGYTPATAYTTSAGYTLSQEYMGVAAALPAQEVNAATSYPTQSAYTAQYAVTPQQIPSAISGFTVPGAGQQTYY</sequence>
<proteinExistence type="predicted"/>
<keyword evidence="1 2" id="KW-0694">RNA-binding</keyword>
<feature type="domain" description="RRM" evidence="4">
    <location>
        <begin position="360"/>
        <end position="444"/>
    </location>
</feature>
<feature type="domain" description="RRM" evidence="4">
    <location>
        <begin position="457"/>
        <end position="539"/>
    </location>
</feature>
<feature type="domain" description="RRM" evidence="4">
    <location>
        <begin position="280"/>
        <end position="358"/>
    </location>
</feature>
<dbReference type="Proteomes" id="UP001497444">
    <property type="component" value="Chromosome 12"/>
</dbReference>
<gene>
    <name evidence="5" type="ORF">CSSPJE1EN1_LOCUS4981</name>
</gene>
<feature type="region of interest" description="Disordered" evidence="3">
    <location>
        <begin position="177"/>
        <end position="197"/>
    </location>
</feature>
<dbReference type="InterPro" id="IPR012677">
    <property type="entry name" value="Nucleotide-bd_a/b_plait_sf"/>
</dbReference>
<dbReference type="PANTHER" id="PTHR21245">
    <property type="entry name" value="HETEROGENEOUS NUCLEAR RIBONUCLEOPROTEIN"/>
    <property type="match status" value="1"/>
</dbReference>
<dbReference type="InterPro" id="IPR000504">
    <property type="entry name" value="RRM_dom"/>
</dbReference>